<name>A0A426YHH4_ENSVE</name>
<dbReference type="EMBL" id="AMZH03012355">
    <property type="protein sequence ID" value="RRT51191.1"/>
    <property type="molecule type" value="Genomic_DNA"/>
</dbReference>
<reference evidence="4 5" key="1">
    <citation type="journal article" date="2014" name="Agronomy (Basel)">
        <title>A Draft Genome Sequence for Ensete ventricosum, the Drought-Tolerant Tree Against Hunger.</title>
        <authorList>
            <person name="Harrison J."/>
            <person name="Moore K.A."/>
            <person name="Paszkiewicz K."/>
            <person name="Jones T."/>
            <person name="Grant M."/>
            <person name="Ambacheew D."/>
            <person name="Muzemil S."/>
            <person name="Studholme D.J."/>
        </authorList>
    </citation>
    <scope>NUCLEOTIDE SEQUENCE [LARGE SCALE GENOMIC DNA]</scope>
</reference>
<feature type="domain" description="TFIIS N-terminal" evidence="3">
    <location>
        <begin position="178"/>
        <end position="260"/>
    </location>
</feature>
<evidence type="ECO:0000259" key="3">
    <source>
        <dbReference type="PROSITE" id="PS51319"/>
    </source>
</evidence>
<dbReference type="PANTHER" id="PTHR46554">
    <property type="entry name" value="MEDIATOR OF RNA POLYMERASE II TRANSCRIPTION SUBUNIT 26A-RELATED"/>
    <property type="match status" value="1"/>
</dbReference>
<dbReference type="AlphaFoldDB" id="A0A426YHH4"/>
<comment type="subcellular location">
    <subcellularLocation>
        <location evidence="1">Nucleus</location>
    </subcellularLocation>
</comment>
<evidence type="ECO:0000313" key="5">
    <source>
        <dbReference type="Proteomes" id="UP000287651"/>
    </source>
</evidence>
<feature type="region of interest" description="Disordered" evidence="2">
    <location>
        <begin position="113"/>
        <end position="185"/>
    </location>
</feature>
<comment type="caution">
    <text evidence="4">The sequence shown here is derived from an EMBL/GenBank/DDBJ whole genome shotgun (WGS) entry which is preliminary data.</text>
</comment>
<dbReference type="PANTHER" id="PTHR46554:SF2">
    <property type="entry name" value="TFIIS N-TERMINAL DOMAIN-CONTAINING PROTEIN"/>
    <property type="match status" value="1"/>
</dbReference>
<feature type="compositionally biased region" description="Basic and acidic residues" evidence="2">
    <location>
        <begin position="114"/>
        <end position="140"/>
    </location>
</feature>
<protein>
    <recommendedName>
        <fullName evidence="3">TFIIS N-terminal domain-containing protein</fullName>
    </recommendedName>
</protein>
<proteinExistence type="predicted"/>
<evidence type="ECO:0000313" key="4">
    <source>
        <dbReference type="EMBL" id="RRT51191.1"/>
    </source>
</evidence>
<feature type="compositionally biased region" description="Acidic residues" evidence="2">
    <location>
        <begin position="165"/>
        <end position="177"/>
    </location>
</feature>
<gene>
    <name evidence="4" type="ORF">B296_00038202</name>
</gene>
<accession>A0A426YHH4</accession>
<dbReference type="PROSITE" id="PS51319">
    <property type="entry name" value="TFIIS_N"/>
    <property type="match status" value="1"/>
</dbReference>
<keyword evidence="1" id="KW-0539">Nucleus</keyword>
<dbReference type="CDD" id="cd00183">
    <property type="entry name" value="TFIIS_I"/>
    <property type="match status" value="1"/>
</dbReference>
<organism evidence="4 5">
    <name type="scientific">Ensete ventricosum</name>
    <name type="common">Abyssinian banana</name>
    <name type="synonym">Musa ensete</name>
    <dbReference type="NCBI Taxonomy" id="4639"/>
    <lineage>
        <taxon>Eukaryota</taxon>
        <taxon>Viridiplantae</taxon>
        <taxon>Streptophyta</taxon>
        <taxon>Embryophyta</taxon>
        <taxon>Tracheophyta</taxon>
        <taxon>Spermatophyta</taxon>
        <taxon>Magnoliopsida</taxon>
        <taxon>Liliopsida</taxon>
        <taxon>Zingiberales</taxon>
        <taxon>Musaceae</taxon>
        <taxon>Ensete</taxon>
    </lineage>
</organism>
<dbReference type="Proteomes" id="UP000287651">
    <property type="component" value="Unassembled WGS sequence"/>
</dbReference>
<evidence type="ECO:0000256" key="2">
    <source>
        <dbReference type="SAM" id="MobiDB-lite"/>
    </source>
</evidence>
<dbReference type="InterPro" id="IPR017923">
    <property type="entry name" value="TFIIS_N"/>
</dbReference>
<dbReference type="GO" id="GO:0005634">
    <property type="term" value="C:nucleus"/>
    <property type="evidence" value="ECO:0007669"/>
    <property type="project" value="UniProtKB-SubCell"/>
</dbReference>
<dbReference type="Pfam" id="PF08711">
    <property type="entry name" value="Med26"/>
    <property type="match status" value="1"/>
</dbReference>
<evidence type="ECO:0000256" key="1">
    <source>
        <dbReference type="PROSITE-ProRule" id="PRU00649"/>
    </source>
</evidence>
<dbReference type="SUPFAM" id="SSF47676">
    <property type="entry name" value="Conserved domain common to transcription factors TFIIS, elongin A, CRSP70"/>
    <property type="match status" value="1"/>
</dbReference>
<dbReference type="Gene3D" id="1.20.930.10">
    <property type="entry name" value="Conserved domain common to transcription factors TFIIS, elongin A, CRSP70"/>
    <property type="match status" value="1"/>
</dbReference>
<dbReference type="InterPro" id="IPR035441">
    <property type="entry name" value="TFIIS/LEDGF_dom_sf"/>
</dbReference>
<sequence>MLRGRVGGRDESRSLGFPTIYWERLNGNYEFTLLPFTANHEIRGVVLIRTVRCYSDSLDYWRKFFRCCMTNIFDVIRNAFLVASTDNPDEFLNHRDEMVEMIHTWSQCSSGRALEAERVDPDRIGEDDGGSRRRPQEEIKIVGSVDEPGTSKQHEKGKRKVRLYDDDEDEEPSDEPEKEERGIGEDMRIKELVMKHKGEEADDILLELLRQLRTLKMSVNTIQVTGIARELRDLRKHMSEEIKQLFKALIKDQRHCSYCTYVHGGPIHSTVLGTLLEIAILRRITLYDSHVGVAAALDSEANPSHTNMDEEELFSAKSTPVGVSKEARRSRANLTSKPKDPAEDAISTVNPQVEGHRPQKVADAGTPKEVLSVSTRVFFSFRSYRVCLTHSTCCSTEVVASSCSMLTESDKLETIKRKLKEGYREAENAKRQRRIQIMEPHELPEPLPHGIEGPETGKRHYRGRSGRWYRWH</sequence>
<feature type="region of interest" description="Disordered" evidence="2">
    <location>
        <begin position="301"/>
        <end position="345"/>
    </location>
</feature>